<evidence type="ECO:0000256" key="7">
    <source>
        <dbReference type="ARBA" id="ARBA00083669"/>
    </source>
</evidence>
<dbReference type="EMBL" id="UZAF01016481">
    <property type="protein sequence ID" value="VDO28737.1"/>
    <property type="molecule type" value="Genomic_DNA"/>
</dbReference>
<organism evidence="13">
    <name type="scientific">Haemonchus placei</name>
    <name type="common">Barber's pole worm</name>
    <dbReference type="NCBI Taxonomy" id="6290"/>
    <lineage>
        <taxon>Eukaryota</taxon>
        <taxon>Metazoa</taxon>
        <taxon>Ecdysozoa</taxon>
        <taxon>Nematoda</taxon>
        <taxon>Chromadorea</taxon>
        <taxon>Rhabditida</taxon>
        <taxon>Rhabditina</taxon>
        <taxon>Rhabditomorpha</taxon>
        <taxon>Strongyloidea</taxon>
        <taxon>Trichostrongylidae</taxon>
        <taxon>Haemonchus</taxon>
    </lineage>
</organism>
<keyword evidence="3" id="KW-0819">tRNA processing</keyword>
<dbReference type="GO" id="GO:0160148">
    <property type="term" value="F:tRNA pseudouridine(55) synthase activity"/>
    <property type="evidence" value="ECO:0007669"/>
    <property type="project" value="UniProtKB-EC"/>
</dbReference>
<dbReference type="GO" id="GO:0031119">
    <property type="term" value="P:tRNA pseudouridine synthesis"/>
    <property type="evidence" value="ECO:0007669"/>
    <property type="project" value="TreeGrafter"/>
</dbReference>
<reference evidence="13" key="1">
    <citation type="submission" date="2017-02" db="UniProtKB">
        <authorList>
            <consortium name="WormBaseParasite"/>
        </authorList>
    </citation>
    <scope>IDENTIFICATION</scope>
</reference>
<dbReference type="PANTHER" id="PTHR21568:SF0">
    <property type="entry name" value="TRNA PSEUDOURIDINE SYNTHASE PUS10"/>
    <property type="match status" value="1"/>
</dbReference>
<gene>
    <name evidence="11" type="ORF">HPLM_LOCUS6359</name>
</gene>
<accession>A0A0N4W858</accession>
<feature type="domain" description="Pus10 N-terminal eukaryotes" evidence="9">
    <location>
        <begin position="40"/>
        <end position="207"/>
    </location>
</feature>
<evidence type="ECO:0000256" key="3">
    <source>
        <dbReference type="ARBA" id="ARBA00022694"/>
    </source>
</evidence>
<evidence type="ECO:0000259" key="9">
    <source>
        <dbReference type="Pfam" id="PF21237"/>
    </source>
</evidence>
<evidence type="ECO:0000256" key="8">
    <source>
        <dbReference type="SAM" id="Coils"/>
    </source>
</evidence>
<protein>
    <recommendedName>
        <fullName evidence="2">tRNA pseudouridine(55) synthase</fullName>
        <ecNumber evidence="2">5.4.99.25</ecNumber>
    </recommendedName>
    <alternativeName>
        <fullName evidence="7">tRNA pseudouridine 55 synthase</fullName>
    </alternativeName>
    <alternativeName>
        <fullName evidence="5">tRNA pseudouridylate synthase</fullName>
    </alternativeName>
    <alternativeName>
        <fullName evidence="6">tRNA-uridine isomerase</fullName>
    </alternativeName>
</protein>
<dbReference type="GO" id="GO:0003723">
    <property type="term" value="F:RNA binding"/>
    <property type="evidence" value="ECO:0007669"/>
    <property type="project" value="InterPro"/>
</dbReference>
<evidence type="ECO:0000256" key="6">
    <source>
        <dbReference type="ARBA" id="ARBA00079393"/>
    </source>
</evidence>
<evidence type="ECO:0000313" key="13">
    <source>
        <dbReference type="WBParaSite" id="HPLM_0000636701-mRNA-1"/>
    </source>
</evidence>
<dbReference type="EC" id="5.4.99.25" evidence="2"/>
<feature type="domain" description="Pus10-like C-terminal" evidence="10">
    <location>
        <begin position="218"/>
        <end position="459"/>
    </location>
</feature>
<evidence type="ECO:0000259" key="10">
    <source>
        <dbReference type="Pfam" id="PF21238"/>
    </source>
</evidence>
<dbReference type="STRING" id="6290.A0A0N4W858"/>
<dbReference type="Gene3D" id="3.30.70.3190">
    <property type="match status" value="1"/>
</dbReference>
<dbReference type="Pfam" id="PF21238">
    <property type="entry name" value="Pus10_C"/>
    <property type="match status" value="1"/>
</dbReference>
<evidence type="ECO:0000256" key="2">
    <source>
        <dbReference type="ARBA" id="ARBA00012787"/>
    </source>
</evidence>
<dbReference type="AlphaFoldDB" id="A0A0N4W858"/>
<proteinExistence type="inferred from homology"/>
<dbReference type="Gene3D" id="3.30.70.2510">
    <property type="match status" value="1"/>
</dbReference>
<evidence type="ECO:0000313" key="11">
    <source>
        <dbReference type="EMBL" id="VDO28737.1"/>
    </source>
</evidence>
<dbReference type="InterPro" id="IPR020103">
    <property type="entry name" value="PsdUridine_synth_cat_dom_sf"/>
</dbReference>
<keyword evidence="4" id="KW-0413">Isomerase</keyword>
<dbReference type="PANTHER" id="PTHR21568">
    <property type="entry name" value="TRNA PSEUDOURIDINE SYNTHASE PUS10"/>
    <property type="match status" value="1"/>
</dbReference>
<keyword evidence="8" id="KW-0175">Coiled coil</keyword>
<dbReference type="FunFam" id="3.30.70.3190:FF:000001">
    <property type="entry name" value="tRNA pseudouridine synthase Pus10"/>
    <property type="match status" value="1"/>
</dbReference>
<evidence type="ECO:0000256" key="1">
    <source>
        <dbReference type="ARBA" id="ARBA00009652"/>
    </source>
</evidence>
<keyword evidence="12" id="KW-1185">Reference proteome</keyword>
<name>A0A0N4W858_HAEPC</name>
<dbReference type="InterPro" id="IPR039894">
    <property type="entry name" value="Pus10-like"/>
</dbReference>
<dbReference type="FunFam" id="3.30.70.2510:FF:000001">
    <property type="entry name" value="tRNA pseudouridine synthase Pus10"/>
    <property type="match status" value="1"/>
</dbReference>
<reference evidence="11 12" key="2">
    <citation type="submission" date="2018-11" db="EMBL/GenBank/DDBJ databases">
        <authorList>
            <consortium name="Pathogen Informatics"/>
        </authorList>
    </citation>
    <scope>NUCLEOTIDE SEQUENCE [LARGE SCALE GENOMIC DNA]</scope>
    <source>
        <strain evidence="11 12">MHpl1</strain>
    </source>
</reference>
<evidence type="ECO:0000313" key="12">
    <source>
        <dbReference type="Proteomes" id="UP000268014"/>
    </source>
</evidence>
<dbReference type="Proteomes" id="UP000268014">
    <property type="component" value="Unassembled WGS sequence"/>
</dbReference>
<dbReference type="InterPro" id="IPR048742">
    <property type="entry name" value="Pus10_N_euk"/>
</dbReference>
<dbReference type="SUPFAM" id="SSF55120">
    <property type="entry name" value="Pseudouridine synthase"/>
    <property type="match status" value="1"/>
</dbReference>
<evidence type="ECO:0000256" key="5">
    <source>
        <dbReference type="ARBA" id="ARBA00075270"/>
    </source>
</evidence>
<dbReference type="Pfam" id="PF21237">
    <property type="entry name" value="Pus10_N_euk"/>
    <property type="match status" value="1"/>
</dbReference>
<dbReference type="OMA" id="WFALQRK"/>
<dbReference type="InterPro" id="IPR048741">
    <property type="entry name" value="Pus10-like_C"/>
</dbReference>
<evidence type="ECO:0000256" key="4">
    <source>
        <dbReference type="ARBA" id="ARBA00023235"/>
    </source>
</evidence>
<dbReference type="OrthoDB" id="271937at2759"/>
<dbReference type="WBParaSite" id="HPLM_0000636701-mRNA-1">
    <property type="protein sequence ID" value="HPLM_0000636701-mRNA-1"/>
    <property type="gene ID" value="HPLM_0000636701"/>
</dbReference>
<comment type="similarity">
    <text evidence="1">Belongs to the pseudouridine synthase Pus10 family.</text>
</comment>
<sequence>MSSGSEAEERVKLHLCALCRRQIAGEETPDVELVEKPFECVLCFGLLDPAYIGEVAEAVANQLKDSPYDAPACTLALNLPISQTLRQTIIKQARPDLNGILVTVPYKIRNIDAYLPKLREASGLRLTLSSDLQLTIAFETDEFNDYDTKFLLEHFPENFQQGRKRKFYEQSQPQTTFTKIKVEQVLGRIKGDIARKYKLTCPSRPCSFTLALERDPVFIAGRYCKYSRTLPQSPWSVEEKSAPKEPGNSVSEKVCDPMKNKFGASEARFIASGREDMDVRMLGDGRPFAVELRNCRFTNPLKGTDYEETLRNLEKEINKQKDICVKYLTRVTREEAESLSVGEEEKRKHYVAYCYSTLPLSDDMLTNATKQAPIQVMQKTPIRVLKRRALLDRPRTVYSMDILRVDSHHFLLRLVTQAGTYVKEFVHGDFGRTRPSMAELLGVFEGEVDILDLDVEKVEFDWPPMKTTPTSFR</sequence>
<feature type="coiled-coil region" evidence="8">
    <location>
        <begin position="303"/>
        <end position="330"/>
    </location>
</feature>